<dbReference type="AlphaFoldDB" id="A0A1F6B1G0"/>
<gene>
    <name evidence="2" type="ORF">A2973_01770</name>
</gene>
<feature type="transmembrane region" description="Helical" evidence="1">
    <location>
        <begin position="204"/>
        <end position="223"/>
    </location>
</feature>
<evidence type="ECO:0000256" key="1">
    <source>
        <dbReference type="SAM" id="Phobius"/>
    </source>
</evidence>
<evidence type="ECO:0000313" key="2">
    <source>
        <dbReference type="EMBL" id="OGG30759.1"/>
    </source>
</evidence>
<dbReference type="STRING" id="1798396.A2973_01770"/>
<name>A0A1F6B1G0_9BACT</name>
<feature type="transmembrane region" description="Helical" evidence="1">
    <location>
        <begin position="57"/>
        <end position="76"/>
    </location>
</feature>
<protein>
    <recommendedName>
        <fullName evidence="4">Glycosyltransferase RgtA/B/C/D-like domain-containing protein</fullName>
    </recommendedName>
</protein>
<feature type="transmembrane region" description="Helical" evidence="1">
    <location>
        <begin position="303"/>
        <end position="322"/>
    </location>
</feature>
<reference evidence="2 3" key="1">
    <citation type="journal article" date="2016" name="Nat. Commun.">
        <title>Thousands of microbial genomes shed light on interconnected biogeochemical processes in an aquifer system.</title>
        <authorList>
            <person name="Anantharaman K."/>
            <person name="Brown C.T."/>
            <person name="Hug L.A."/>
            <person name="Sharon I."/>
            <person name="Castelle C.J."/>
            <person name="Probst A.J."/>
            <person name="Thomas B.C."/>
            <person name="Singh A."/>
            <person name="Wilkins M.J."/>
            <person name="Karaoz U."/>
            <person name="Brodie E.L."/>
            <person name="Williams K.H."/>
            <person name="Hubbard S.S."/>
            <person name="Banfield J.F."/>
        </authorList>
    </citation>
    <scope>NUCLEOTIDE SEQUENCE [LARGE SCALE GENOMIC DNA]</scope>
</reference>
<accession>A0A1F6B1G0</accession>
<feature type="transmembrane region" description="Helical" evidence="1">
    <location>
        <begin position="359"/>
        <end position="380"/>
    </location>
</feature>
<comment type="caution">
    <text evidence="2">The sequence shown here is derived from an EMBL/GenBank/DDBJ whole genome shotgun (WGS) entry which is preliminary data.</text>
</comment>
<dbReference type="Proteomes" id="UP000176409">
    <property type="component" value="Unassembled WGS sequence"/>
</dbReference>
<keyword evidence="1" id="KW-0472">Membrane</keyword>
<organism evidence="2 3">
    <name type="scientific">Candidatus Gottesmanbacteria bacterium RIFCSPLOWO2_01_FULL_49_10</name>
    <dbReference type="NCBI Taxonomy" id="1798396"/>
    <lineage>
        <taxon>Bacteria</taxon>
        <taxon>Candidatus Gottesmaniibacteriota</taxon>
    </lineage>
</organism>
<evidence type="ECO:0000313" key="3">
    <source>
        <dbReference type="Proteomes" id="UP000176409"/>
    </source>
</evidence>
<evidence type="ECO:0008006" key="4">
    <source>
        <dbReference type="Google" id="ProtNLM"/>
    </source>
</evidence>
<feature type="transmembrane region" description="Helical" evidence="1">
    <location>
        <begin position="270"/>
        <end position="291"/>
    </location>
</feature>
<feature type="transmembrane region" description="Helical" evidence="1">
    <location>
        <begin position="175"/>
        <end position="197"/>
    </location>
</feature>
<feature type="transmembrane region" description="Helical" evidence="1">
    <location>
        <begin position="137"/>
        <end position="155"/>
    </location>
</feature>
<feature type="transmembrane region" description="Helical" evidence="1">
    <location>
        <begin position="83"/>
        <end position="104"/>
    </location>
</feature>
<feature type="transmembrane region" description="Helical" evidence="1">
    <location>
        <begin position="328"/>
        <end position="347"/>
    </location>
</feature>
<feature type="transmembrane region" description="Helical" evidence="1">
    <location>
        <begin position="110"/>
        <end position="125"/>
    </location>
</feature>
<dbReference type="EMBL" id="MFJZ01000004">
    <property type="protein sequence ID" value="OGG30759.1"/>
    <property type="molecule type" value="Genomic_DNA"/>
</dbReference>
<proteinExistence type="predicted"/>
<sequence length="495" mass="56536">MKKYLSIAFTCLLLSIFIFVAVKRYALGSVRYFDPDEFMYVNWAYHVFSGNVPYKDFMMIASPLYVVFLAPLFMVWSGIDAVAIARVIAFLLSIFLAGAIGVAYWTTHKSWVAIVPATILLILPMPSDKLLEIRPDILALLIFLIGFREVLLFWSKQGKPTQLFWGGVWLSTSLLVLQKTGVLVATVAGMVIFSALVTKKLRAVPVFLLGLGLPLGSFSLWALTTGQAKTVFYSVTWLTKESILGVARFNPLGPTFFFSPNPTYYGESGLSIGLIVNHTLWVLALILAAALIMTNAVEWRKEWYIRMTPALLLVASVIQYLYISPLKFTQYLLPAAVFVAWFTGEWVELLWRLCKRSHARLATFTIFFVLFTMLMTYTFFRVHSPKFNWTNDSTYQKITRILATIPKNEYVFDLEGRTIYYPYPYYVCCLPIGQFDSLLLKSRPPIREALRTTKTKYIYQAEIPRIRALPPEDLAFIRENYTETEGGDLLVAKYW</sequence>
<keyword evidence="1" id="KW-0812">Transmembrane</keyword>
<keyword evidence="1" id="KW-1133">Transmembrane helix</keyword>